<feature type="region of interest" description="Disordered" evidence="1">
    <location>
        <begin position="38"/>
        <end position="60"/>
    </location>
</feature>
<evidence type="ECO:0000256" key="1">
    <source>
        <dbReference type="SAM" id="MobiDB-lite"/>
    </source>
</evidence>
<organism evidence="2 3">
    <name type="scientific">Aspergillus lucknowensis</name>
    <dbReference type="NCBI Taxonomy" id="176173"/>
    <lineage>
        <taxon>Eukaryota</taxon>
        <taxon>Fungi</taxon>
        <taxon>Dikarya</taxon>
        <taxon>Ascomycota</taxon>
        <taxon>Pezizomycotina</taxon>
        <taxon>Eurotiomycetes</taxon>
        <taxon>Eurotiomycetidae</taxon>
        <taxon>Eurotiales</taxon>
        <taxon>Aspergillaceae</taxon>
        <taxon>Aspergillus</taxon>
        <taxon>Aspergillus subgen. Nidulantes</taxon>
    </lineage>
</organism>
<dbReference type="RefSeq" id="XP_070883136.1">
    <property type="nucleotide sequence ID" value="XM_071025830.1"/>
</dbReference>
<keyword evidence="3" id="KW-1185">Reference proteome</keyword>
<evidence type="ECO:0000313" key="3">
    <source>
        <dbReference type="Proteomes" id="UP001610432"/>
    </source>
</evidence>
<sequence length="87" mass="9856">MEGRGPGEEREVSRWFDRYRSCDCVSESLAGRRKVFSASSEGLEPEDNTPTSMLLKGIHSQGPKTRKITVDSRKLFLRNATKLQLAR</sequence>
<dbReference type="GeneID" id="98140902"/>
<proteinExistence type="predicted"/>
<evidence type="ECO:0000313" key="2">
    <source>
        <dbReference type="EMBL" id="KAL2864157.1"/>
    </source>
</evidence>
<protein>
    <submittedName>
        <fullName evidence="2">Uncharacterized protein</fullName>
    </submittedName>
</protein>
<accession>A0ABR4LHZ9</accession>
<dbReference type="EMBL" id="JBFXLQ010000043">
    <property type="protein sequence ID" value="KAL2864157.1"/>
    <property type="molecule type" value="Genomic_DNA"/>
</dbReference>
<name>A0ABR4LHZ9_9EURO</name>
<dbReference type="Proteomes" id="UP001610432">
    <property type="component" value="Unassembled WGS sequence"/>
</dbReference>
<reference evidence="2 3" key="1">
    <citation type="submission" date="2024-07" db="EMBL/GenBank/DDBJ databases">
        <title>Section-level genome sequencing and comparative genomics of Aspergillus sections Usti and Cavernicolus.</title>
        <authorList>
            <consortium name="Lawrence Berkeley National Laboratory"/>
            <person name="Nybo J.L."/>
            <person name="Vesth T.C."/>
            <person name="Theobald S."/>
            <person name="Frisvad J.C."/>
            <person name="Larsen T.O."/>
            <person name="Kjaerboelling I."/>
            <person name="Rothschild-Mancinelli K."/>
            <person name="Lyhne E.K."/>
            <person name="Kogle M.E."/>
            <person name="Barry K."/>
            <person name="Clum A."/>
            <person name="Na H."/>
            <person name="Ledsgaard L."/>
            <person name="Lin J."/>
            <person name="Lipzen A."/>
            <person name="Kuo A."/>
            <person name="Riley R."/>
            <person name="Mondo S."/>
            <person name="Labutti K."/>
            <person name="Haridas S."/>
            <person name="Pangalinan J."/>
            <person name="Salamov A.A."/>
            <person name="Simmons B.A."/>
            <person name="Magnuson J.K."/>
            <person name="Chen J."/>
            <person name="Drula E."/>
            <person name="Henrissat B."/>
            <person name="Wiebenga A."/>
            <person name="Lubbers R.J."/>
            <person name="Gomes A.C."/>
            <person name="Macurrencykelacurrency M.R."/>
            <person name="Stajich J."/>
            <person name="Grigoriev I.V."/>
            <person name="Mortensen U.H."/>
            <person name="De Vries R.P."/>
            <person name="Baker S.E."/>
            <person name="Andersen M.R."/>
        </authorList>
    </citation>
    <scope>NUCLEOTIDE SEQUENCE [LARGE SCALE GENOMIC DNA]</scope>
    <source>
        <strain evidence="2 3">CBS 449.75</strain>
    </source>
</reference>
<comment type="caution">
    <text evidence="2">The sequence shown here is derived from an EMBL/GenBank/DDBJ whole genome shotgun (WGS) entry which is preliminary data.</text>
</comment>
<gene>
    <name evidence="2" type="ORF">BJX67DRAFT_226090</name>
</gene>